<feature type="transmembrane region" description="Helical" evidence="1">
    <location>
        <begin position="16"/>
        <end position="34"/>
    </location>
</feature>
<keyword evidence="1" id="KW-0472">Membrane</keyword>
<evidence type="ECO:0000313" key="2">
    <source>
        <dbReference type="EMBL" id="MPC74799.1"/>
    </source>
</evidence>
<keyword evidence="1" id="KW-1133">Transmembrane helix</keyword>
<dbReference type="EMBL" id="VSRR010039739">
    <property type="protein sequence ID" value="MPC74799.1"/>
    <property type="molecule type" value="Genomic_DNA"/>
</dbReference>
<dbReference type="AlphaFoldDB" id="A0A5B7HYP1"/>
<reference evidence="2 3" key="1">
    <citation type="submission" date="2019-05" db="EMBL/GenBank/DDBJ databases">
        <title>Another draft genome of Portunus trituberculatus and its Hox gene families provides insights of decapod evolution.</title>
        <authorList>
            <person name="Jeong J.-H."/>
            <person name="Song I."/>
            <person name="Kim S."/>
            <person name="Choi T."/>
            <person name="Kim D."/>
            <person name="Ryu S."/>
            <person name="Kim W."/>
        </authorList>
    </citation>
    <scope>NUCLEOTIDE SEQUENCE [LARGE SCALE GENOMIC DNA]</scope>
    <source>
        <tissue evidence="2">Muscle</tissue>
    </source>
</reference>
<accession>A0A5B7HYP1</accession>
<gene>
    <name evidence="2" type="ORF">E2C01_069175</name>
</gene>
<dbReference type="Proteomes" id="UP000324222">
    <property type="component" value="Unassembled WGS sequence"/>
</dbReference>
<organism evidence="2 3">
    <name type="scientific">Portunus trituberculatus</name>
    <name type="common">Swimming crab</name>
    <name type="synonym">Neptunus trituberculatus</name>
    <dbReference type="NCBI Taxonomy" id="210409"/>
    <lineage>
        <taxon>Eukaryota</taxon>
        <taxon>Metazoa</taxon>
        <taxon>Ecdysozoa</taxon>
        <taxon>Arthropoda</taxon>
        <taxon>Crustacea</taxon>
        <taxon>Multicrustacea</taxon>
        <taxon>Malacostraca</taxon>
        <taxon>Eumalacostraca</taxon>
        <taxon>Eucarida</taxon>
        <taxon>Decapoda</taxon>
        <taxon>Pleocyemata</taxon>
        <taxon>Brachyura</taxon>
        <taxon>Eubrachyura</taxon>
        <taxon>Portunoidea</taxon>
        <taxon>Portunidae</taxon>
        <taxon>Portuninae</taxon>
        <taxon>Portunus</taxon>
    </lineage>
</organism>
<keyword evidence="1" id="KW-0812">Transmembrane</keyword>
<comment type="caution">
    <text evidence="2">The sequence shown here is derived from an EMBL/GenBank/DDBJ whole genome shotgun (WGS) entry which is preliminary data.</text>
</comment>
<evidence type="ECO:0000256" key="1">
    <source>
        <dbReference type="SAM" id="Phobius"/>
    </source>
</evidence>
<sequence>MGLEEGREERHGRERVKSCVMVMVVMVVVVVVGLSCTDKVTMLSVSLQPPLSVPALLCASPLRQRATFRTETIWQTHVLINVALSGVKGAMNRWNNIRRKPQEK</sequence>
<keyword evidence="3" id="KW-1185">Reference proteome</keyword>
<protein>
    <submittedName>
        <fullName evidence="2">Uncharacterized protein</fullName>
    </submittedName>
</protein>
<evidence type="ECO:0000313" key="3">
    <source>
        <dbReference type="Proteomes" id="UP000324222"/>
    </source>
</evidence>
<name>A0A5B7HYP1_PORTR</name>
<proteinExistence type="predicted"/>